<keyword evidence="7 8" id="KW-0472">Membrane</keyword>
<accession>A0A6A4VNQ8</accession>
<comment type="similarity">
    <text evidence="2 8">Belongs to the PGAP3 family.</text>
</comment>
<dbReference type="PANTHER" id="PTHR13148">
    <property type="entry name" value="PER1-RELATED"/>
    <property type="match status" value="1"/>
</dbReference>
<dbReference type="GO" id="GO:0005789">
    <property type="term" value="C:endoplasmic reticulum membrane"/>
    <property type="evidence" value="ECO:0007669"/>
    <property type="project" value="TreeGrafter"/>
</dbReference>
<keyword evidence="5" id="KW-0732">Signal</keyword>
<comment type="subcellular location">
    <subcellularLocation>
        <location evidence="1">Endomembrane system</location>
        <topology evidence="1">Multi-pass membrane protein</topology>
    </subcellularLocation>
    <subcellularLocation>
        <location evidence="8">Golgi apparatus membrane</location>
        <topology evidence="8">Multi-pass membrane protein</topology>
    </subcellularLocation>
</comment>
<dbReference type="InterPro" id="IPR007217">
    <property type="entry name" value="Per1-like"/>
</dbReference>
<evidence type="ECO:0000256" key="2">
    <source>
        <dbReference type="ARBA" id="ARBA00006387"/>
    </source>
</evidence>
<dbReference type="GO" id="GO:0000139">
    <property type="term" value="C:Golgi membrane"/>
    <property type="evidence" value="ECO:0007669"/>
    <property type="project" value="UniProtKB-SubCell"/>
</dbReference>
<dbReference type="OrthoDB" id="419770at2759"/>
<evidence type="ECO:0000256" key="3">
    <source>
        <dbReference type="ARBA" id="ARBA00022502"/>
    </source>
</evidence>
<feature type="transmembrane region" description="Helical" evidence="8">
    <location>
        <begin position="46"/>
        <end position="66"/>
    </location>
</feature>
<name>A0A6A4VNQ8_AMPAM</name>
<evidence type="ECO:0000256" key="7">
    <source>
        <dbReference type="ARBA" id="ARBA00023136"/>
    </source>
</evidence>
<evidence type="ECO:0000256" key="1">
    <source>
        <dbReference type="ARBA" id="ARBA00004127"/>
    </source>
</evidence>
<evidence type="ECO:0000256" key="5">
    <source>
        <dbReference type="ARBA" id="ARBA00022729"/>
    </source>
</evidence>
<sequence length="177" mass="20433">MWNTVDEFVKNGRTTPQFHGKVCMNGWFWSFVFHTKDTDSTEKLDYFSAFSMVLFSFYSACIRLLGSQMSLPSIAVSLLCMGFLIYHLSYLSLVRFDYGYNMKANIFVGALNVITWLVWCGLKRRTLPYVWKCALTVTLVSVSILLETADFPPIAWTLDAHALWHLSTSPLPLLWYR</sequence>
<dbReference type="GO" id="GO:0016788">
    <property type="term" value="F:hydrolase activity, acting on ester bonds"/>
    <property type="evidence" value="ECO:0007669"/>
    <property type="project" value="TreeGrafter"/>
</dbReference>
<organism evidence="9 10">
    <name type="scientific">Amphibalanus amphitrite</name>
    <name type="common">Striped barnacle</name>
    <name type="synonym">Balanus amphitrite</name>
    <dbReference type="NCBI Taxonomy" id="1232801"/>
    <lineage>
        <taxon>Eukaryota</taxon>
        <taxon>Metazoa</taxon>
        <taxon>Ecdysozoa</taxon>
        <taxon>Arthropoda</taxon>
        <taxon>Crustacea</taxon>
        <taxon>Multicrustacea</taxon>
        <taxon>Cirripedia</taxon>
        <taxon>Thoracica</taxon>
        <taxon>Thoracicalcarea</taxon>
        <taxon>Balanomorpha</taxon>
        <taxon>Balanoidea</taxon>
        <taxon>Balanidae</taxon>
        <taxon>Amphibalaninae</taxon>
        <taxon>Amphibalanus</taxon>
    </lineage>
</organism>
<dbReference type="PANTHER" id="PTHR13148:SF0">
    <property type="entry name" value="POST-GPI ATTACHMENT TO PROTEINS FACTOR 3"/>
    <property type="match status" value="1"/>
</dbReference>
<evidence type="ECO:0000256" key="4">
    <source>
        <dbReference type="ARBA" id="ARBA00022692"/>
    </source>
</evidence>
<feature type="transmembrane region" description="Helical" evidence="8">
    <location>
        <begin position="104"/>
        <end position="122"/>
    </location>
</feature>
<comment type="function">
    <text evidence="8">Involved in the lipid remodeling steps of GPI-anchor maturation.</text>
</comment>
<protein>
    <recommendedName>
        <fullName evidence="8">Post-GPI attachment to proteins factor 3</fullName>
    </recommendedName>
</protein>
<dbReference type="Pfam" id="PF04080">
    <property type="entry name" value="Per1"/>
    <property type="match status" value="1"/>
</dbReference>
<dbReference type="EMBL" id="VIIS01001921">
    <property type="protein sequence ID" value="KAF0290921.1"/>
    <property type="molecule type" value="Genomic_DNA"/>
</dbReference>
<evidence type="ECO:0000313" key="9">
    <source>
        <dbReference type="EMBL" id="KAF0290921.1"/>
    </source>
</evidence>
<comment type="caution">
    <text evidence="8">Lacks conserved residue(s) required for the propagation of feature annotation.</text>
</comment>
<feature type="transmembrane region" description="Helical" evidence="8">
    <location>
        <begin position="73"/>
        <end position="92"/>
    </location>
</feature>
<keyword evidence="6 8" id="KW-1133">Transmembrane helix</keyword>
<dbReference type="GO" id="GO:0006506">
    <property type="term" value="P:GPI anchor biosynthetic process"/>
    <property type="evidence" value="ECO:0007669"/>
    <property type="project" value="UniProtKB-KW"/>
</dbReference>
<gene>
    <name evidence="9" type="primary">PGAP3_1</name>
    <name evidence="9" type="ORF">FJT64_010901</name>
</gene>
<keyword evidence="8" id="KW-0333">Golgi apparatus</keyword>
<keyword evidence="3 8" id="KW-0337">GPI-anchor biosynthesis</keyword>
<comment type="caution">
    <text evidence="9">The sequence shown here is derived from an EMBL/GenBank/DDBJ whole genome shotgun (WGS) entry which is preliminary data.</text>
</comment>
<dbReference type="Proteomes" id="UP000440578">
    <property type="component" value="Unassembled WGS sequence"/>
</dbReference>
<evidence type="ECO:0000256" key="8">
    <source>
        <dbReference type="RuleBase" id="RU365066"/>
    </source>
</evidence>
<reference evidence="9 10" key="1">
    <citation type="submission" date="2019-07" db="EMBL/GenBank/DDBJ databases">
        <title>Draft genome assembly of a fouling barnacle, Amphibalanus amphitrite (Darwin, 1854): The first reference genome for Thecostraca.</title>
        <authorList>
            <person name="Kim W."/>
        </authorList>
    </citation>
    <scope>NUCLEOTIDE SEQUENCE [LARGE SCALE GENOMIC DNA]</scope>
    <source>
        <strain evidence="9">SNU_AA5</strain>
        <tissue evidence="9">Soma without cirri and trophi</tissue>
    </source>
</reference>
<evidence type="ECO:0000313" key="10">
    <source>
        <dbReference type="Proteomes" id="UP000440578"/>
    </source>
</evidence>
<evidence type="ECO:0000256" key="6">
    <source>
        <dbReference type="ARBA" id="ARBA00022989"/>
    </source>
</evidence>
<dbReference type="AlphaFoldDB" id="A0A6A4VNQ8"/>
<keyword evidence="10" id="KW-1185">Reference proteome</keyword>
<proteinExistence type="inferred from homology"/>
<keyword evidence="4 8" id="KW-0812">Transmembrane</keyword>